<dbReference type="Pfam" id="PF02015">
    <property type="entry name" value="Glyco_hydro_45"/>
    <property type="match status" value="1"/>
</dbReference>
<accession>V5EYA2</accession>
<comment type="similarity">
    <text evidence="2">Belongs to the glycosyl hydrolase 45 (cellulase K) family.</text>
</comment>
<keyword evidence="8" id="KW-0624">Polysaccharide degradation</keyword>
<dbReference type="SUPFAM" id="SSF50685">
    <property type="entry name" value="Barwin-like endoglucanases"/>
    <property type="match status" value="1"/>
</dbReference>
<feature type="domain" description="Glycosyl hydrolases family 45 active site" evidence="11">
    <location>
        <begin position="34"/>
        <end position="241"/>
    </location>
</feature>
<dbReference type="EC" id="3.2.1.4" evidence="3"/>
<name>V5EYA2_KALBG</name>
<feature type="region of interest" description="Disordered" evidence="9">
    <location>
        <begin position="286"/>
        <end position="422"/>
    </location>
</feature>
<feature type="chain" id="PRO_5004732817" description="cellulase" evidence="10">
    <location>
        <begin position="27"/>
        <end position="422"/>
    </location>
</feature>
<keyword evidence="10" id="KW-0732">Signal</keyword>
<keyword evidence="7" id="KW-0326">Glycosidase</keyword>
<dbReference type="eggNOG" id="ENOG502RXA6">
    <property type="taxonomic scope" value="Eukaryota"/>
</dbReference>
<comment type="catalytic activity">
    <reaction evidence="1">
        <text>Endohydrolysis of (1-&gt;4)-beta-D-glucosidic linkages in cellulose, lichenin and cereal beta-D-glucans.</text>
        <dbReference type="EC" id="3.2.1.4"/>
    </reaction>
</comment>
<keyword evidence="4" id="KW-0378">Hydrolase</keyword>
<evidence type="ECO:0000256" key="7">
    <source>
        <dbReference type="ARBA" id="ARBA00023295"/>
    </source>
</evidence>
<dbReference type="PANTHER" id="PTHR39730:SF1">
    <property type="entry name" value="ENDOGLUCANASE 1"/>
    <property type="match status" value="1"/>
</dbReference>
<dbReference type="EMBL" id="KI545857">
    <property type="protein sequence ID" value="EST08678.1"/>
    <property type="molecule type" value="Genomic_DNA"/>
</dbReference>
<gene>
    <name evidence="12" type="ORF">PSEUBRA_SCAF15g05745</name>
</gene>
<dbReference type="GO" id="GO:0030245">
    <property type="term" value="P:cellulose catabolic process"/>
    <property type="evidence" value="ECO:0007669"/>
    <property type="project" value="UniProtKB-KW"/>
</dbReference>
<sequence length="422" mass="43607">MGIKIRPTFLVTLAAILACFTTTSLAYNKPTGPFATHYEDCCRPAFSYDHPKAGFYNAVDTCEKDGVTLIPPSAQLSGRNGCDGGNQFVCSCIQSWVDTVDPTLAYGYGAYNIHDPDGTIENTCWLVEFLPQDPNGKTMQVRKMILQNINTSQGIPKGSWDMALAGGGVGDFNKGCVNQWGTDWGKRYGGVANEKDCCAMPEGLRSSCLFRFRFLGENPGLAGTPKRVRCTTGLIDRSGAQRKDDASVQPYEGKTDKTGHPAPDRYQRNRSVCQNVDPLGIVSAVCGGGKDGGGRLPKGYGMTRQDSHGGSVPDVPGSSTSNGAGAGDEGYGSAPDGGSGAEPDVSGTATMPGEGAEGYGAPPDSGAAPGEPGSSTMPGAGAGADGSGSAPDVGGGAEPYVPEPYVPGSFKTPGRGAEGQRD</sequence>
<dbReference type="OrthoDB" id="10035502at2759"/>
<protein>
    <recommendedName>
        <fullName evidence="3">cellulase</fullName>
        <ecNumber evidence="3">3.2.1.4</ecNumber>
    </recommendedName>
</protein>
<dbReference type="GeneID" id="27417620"/>
<feature type="compositionally biased region" description="Gly residues" evidence="9">
    <location>
        <begin position="286"/>
        <end position="296"/>
    </location>
</feature>
<evidence type="ECO:0000256" key="8">
    <source>
        <dbReference type="ARBA" id="ARBA00023326"/>
    </source>
</evidence>
<evidence type="ECO:0000313" key="13">
    <source>
        <dbReference type="Proteomes" id="UP000019377"/>
    </source>
</evidence>
<feature type="signal peptide" evidence="10">
    <location>
        <begin position="1"/>
        <end position="26"/>
    </location>
</feature>
<proteinExistence type="inferred from homology"/>
<evidence type="ECO:0000259" key="11">
    <source>
        <dbReference type="Pfam" id="PF02015"/>
    </source>
</evidence>
<dbReference type="PANTHER" id="PTHR39730">
    <property type="entry name" value="ENDOGLUCANASE 1"/>
    <property type="match status" value="1"/>
</dbReference>
<evidence type="ECO:0000256" key="5">
    <source>
        <dbReference type="ARBA" id="ARBA00023001"/>
    </source>
</evidence>
<keyword evidence="6" id="KW-0119">Carbohydrate metabolism</keyword>
<feature type="compositionally biased region" description="Basic and acidic residues" evidence="9">
    <location>
        <begin position="253"/>
        <end position="267"/>
    </location>
</feature>
<dbReference type="InterPro" id="IPR000334">
    <property type="entry name" value="Glyco_hydro_45"/>
</dbReference>
<dbReference type="OMA" id="YNIHDPD"/>
<dbReference type="HOGENOM" id="CLU_045022_0_0_1"/>
<evidence type="ECO:0000256" key="9">
    <source>
        <dbReference type="SAM" id="MobiDB-lite"/>
    </source>
</evidence>
<dbReference type="AlphaFoldDB" id="V5EYA2"/>
<dbReference type="Gene3D" id="2.40.40.10">
    <property type="entry name" value="RlpA-like domain"/>
    <property type="match status" value="1"/>
</dbReference>
<evidence type="ECO:0000256" key="10">
    <source>
        <dbReference type="SAM" id="SignalP"/>
    </source>
</evidence>
<feature type="compositionally biased region" description="Gly residues" evidence="9">
    <location>
        <begin position="324"/>
        <end position="340"/>
    </location>
</feature>
<reference evidence="13" key="1">
    <citation type="journal article" date="2013" name="Genome Announc.">
        <title>Draft genome sequence of Pseudozyma brasiliensis sp. nov. strain GHG001, a high producer of endo-1,4-xylanase isolated from an insect pest of sugarcane.</title>
        <authorList>
            <person name="Oliveira J.V.D.C."/>
            <person name="dos Santos R.A.C."/>
            <person name="Borges T.A."/>
            <person name="Riano-Pachon D.M."/>
            <person name="Goldman G.H."/>
        </authorList>
    </citation>
    <scope>NUCLEOTIDE SEQUENCE [LARGE SCALE GENOMIC DNA]</scope>
    <source>
        <strain evidence="13">GHG001</strain>
    </source>
</reference>
<evidence type="ECO:0000313" key="12">
    <source>
        <dbReference type="EMBL" id="EST08678.1"/>
    </source>
</evidence>
<dbReference type="InterPro" id="IPR036908">
    <property type="entry name" value="RlpA-like_sf"/>
</dbReference>
<organism evidence="12 13">
    <name type="scientific">Kalmanozyma brasiliensis (strain GHG001)</name>
    <name type="common">Yeast</name>
    <name type="synonym">Pseudozyma brasiliensis</name>
    <dbReference type="NCBI Taxonomy" id="1365824"/>
    <lineage>
        <taxon>Eukaryota</taxon>
        <taxon>Fungi</taxon>
        <taxon>Dikarya</taxon>
        <taxon>Basidiomycota</taxon>
        <taxon>Ustilaginomycotina</taxon>
        <taxon>Ustilaginomycetes</taxon>
        <taxon>Ustilaginales</taxon>
        <taxon>Ustilaginaceae</taxon>
        <taxon>Kalmanozyma</taxon>
    </lineage>
</organism>
<dbReference type="STRING" id="1365824.V5EYA2"/>
<keyword evidence="13" id="KW-1185">Reference proteome</keyword>
<dbReference type="GO" id="GO:0008810">
    <property type="term" value="F:cellulase activity"/>
    <property type="evidence" value="ECO:0007669"/>
    <property type="project" value="UniProtKB-EC"/>
</dbReference>
<evidence type="ECO:0000256" key="6">
    <source>
        <dbReference type="ARBA" id="ARBA00023277"/>
    </source>
</evidence>
<evidence type="ECO:0000256" key="3">
    <source>
        <dbReference type="ARBA" id="ARBA00012601"/>
    </source>
</evidence>
<evidence type="ECO:0000256" key="1">
    <source>
        <dbReference type="ARBA" id="ARBA00000966"/>
    </source>
</evidence>
<evidence type="ECO:0000256" key="2">
    <source>
        <dbReference type="ARBA" id="ARBA00007793"/>
    </source>
</evidence>
<dbReference type="InterPro" id="IPR052288">
    <property type="entry name" value="GH45_Enzymes"/>
</dbReference>
<feature type="region of interest" description="Disordered" evidence="9">
    <location>
        <begin position="233"/>
        <end position="268"/>
    </location>
</feature>
<dbReference type="Proteomes" id="UP000019377">
    <property type="component" value="Unassembled WGS sequence"/>
</dbReference>
<dbReference type="PROSITE" id="PS51257">
    <property type="entry name" value="PROKAR_LIPOPROTEIN"/>
    <property type="match status" value="1"/>
</dbReference>
<evidence type="ECO:0000256" key="4">
    <source>
        <dbReference type="ARBA" id="ARBA00022801"/>
    </source>
</evidence>
<keyword evidence="5" id="KW-0136">Cellulose degradation</keyword>